<sequence length="63" mass="6682">MTRKATDCRDTPSVSGCSLYISGEEEEVVRAAAEHAVSVHGHTDGQELRDGVRASLKEALPGT</sequence>
<dbReference type="AlphaFoldDB" id="A0A918WDD0"/>
<dbReference type="Pfam" id="PF06348">
    <property type="entry name" value="DUF1059"/>
    <property type="match status" value="1"/>
</dbReference>
<comment type="caution">
    <text evidence="1">The sequence shown here is derived from an EMBL/GenBank/DDBJ whole genome shotgun (WGS) entry which is preliminary data.</text>
</comment>
<dbReference type="RefSeq" id="WP_189983482.1">
    <property type="nucleotide sequence ID" value="NZ_BMUL01000028.1"/>
</dbReference>
<dbReference type="InterPro" id="IPR009409">
    <property type="entry name" value="DUF1059"/>
</dbReference>
<dbReference type="Proteomes" id="UP000644020">
    <property type="component" value="Unassembled WGS sequence"/>
</dbReference>
<evidence type="ECO:0008006" key="3">
    <source>
        <dbReference type="Google" id="ProtNLM"/>
    </source>
</evidence>
<organism evidence="1 2">
    <name type="scientific">Streptomyces termitum</name>
    <dbReference type="NCBI Taxonomy" id="67368"/>
    <lineage>
        <taxon>Bacteria</taxon>
        <taxon>Bacillati</taxon>
        <taxon>Actinomycetota</taxon>
        <taxon>Actinomycetes</taxon>
        <taxon>Kitasatosporales</taxon>
        <taxon>Streptomycetaceae</taxon>
        <taxon>Streptomyces</taxon>
    </lineage>
</organism>
<gene>
    <name evidence="1" type="ORF">GCM10010305_61880</name>
</gene>
<evidence type="ECO:0000313" key="2">
    <source>
        <dbReference type="Proteomes" id="UP000644020"/>
    </source>
</evidence>
<proteinExistence type="predicted"/>
<evidence type="ECO:0000313" key="1">
    <source>
        <dbReference type="EMBL" id="GHB10729.1"/>
    </source>
</evidence>
<reference evidence="1" key="1">
    <citation type="journal article" date="2014" name="Int. J. Syst. Evol. Microbiol.">
        <title>Complete genome sequence of Corynebacterium casei LMG S-19264T (=DSM 44701T), isolated from a smear-ripened cheese.</title>
        <authorList>
            <consortium name="US DOE Joint Genome Institute (JGI-PGF)"/>
            <person name="Walter F."/>
            <person name="Albersmeier A."/>
            <person name="Kalinowski J."/>
            <person name="Ruckert C."/>
        </authorList>
    </citation>
    <scope>NUCLEOTIDE SEQUENCE</scope>
    <source>
        <strain evidence="1">JCM 4518</strain>
    </source>
</reference>
<protein>
    <recommendedName>
        <fullName evidence="3">DUF1059 domain-containing protein</fullName>
    </recommendedName>
</protein>
<dbReference type="EMBL" id="BMUL01000028">
    <property type="protein sequence ID" value="GHB10729.1"/>
    <property type="molecule type" value="Genomic_DNA"/>
</dbReference>
<name>A0A918WDD0_9ACTN</name>
<keyword evidence="2" id="KW-1185">Reference proteome</keyword>
<reference evidence="1" key="2">
    <citation type="submission" date="2020-09" db="EMBL/GenBank/DDBJ databases">
        <authorList>
            <person name="Sun Q."/>
            <person name="Ohkuma M."/>
        </authorList>
    </citation>
    <scope>NUCLEOTIDE SEQUENCE</scope>
    <source>
        <strain evidence="1">JCM 4518</strain>
    </source>
</reference>
<accession>A0A918WDD0</accession>